<dbReference type="InterPro" id="IPR020603">
    <property type="entry name" value="MraZ_dom"/>
</dbReference>
<reference evidence="9 10" key="1">
    <citation type="journal article" date="2016" name="Nat. Commun.">
        <title>Thousands of microbial genomes shed light on interconnected biogeochemical processes in an aquifer system.</title>
        <authorList>
            <person name="Anantharaman K."/>
            <person name="Brown C.T."/>
            <person name="Hug L.A."/>
            <person name="Sharon I."/>
            <person name="Castelle C.J."/>
            <person name="Probst A.J."/>
            <person name="Thomas B.C."/>
            <person name="Singh A."/>
            <person name="Wilkins M.J."/>
            <person name="Karaoz U."/>
            <person name="Brodie E.L."/>
            <person name="Williams K.H."/>
            <person name="Hubbard S.S."/>
            <person name="Banfield J.F."/>
        </authorList>
    </citation>
    <scope>NUCLEOTIDE SEQUENCE [LARGE SCALE GENOMIC DNA]</scope>
</reference>
<dbReference type="CDD" id="cd16320">
    <property type="entry name" value="MraZ_N"/>
    <property type="match status" value="1"/>
</dbReference>
<dbReference type="InterPro" id="IPR035642">
    <property type="entry name" value="MraZ_N"/>
</dbReference>
<dbReference type="InterPro" id="IPR003444">
    <property type="entry name" value="MraZ"/>
</dbReference>
<dbReference type="Gene3D" id="3.40.1550.20">
    <property type="entry name" value="Transcriptional regulator MraZ domain"/>
    <property type="match status" value="1"/>
</dbReference>
<dbReference type="EMBL" id="MHMV01000020">
    <property type="protein sequence ID" value="OGZ34565.1"/>
    <property type="molecule type" value="Genomic_DNA"/>
</dbReference>
<dbReference type="GO" id="GO:0051301">
    <property type="term" value="P:cell division"/>
    <property type="evidence" value="ECO:0007669"/>
    <property type="project" value="UniProtKB-KW"/>
</dbReference>
<dbReference type="PANTHER" id="PTHR34701:SF1">
    <property type="entry name" value="TRANSCRIPTIONAL REGULATOR MRAZ"/>
    <property type="match status" value="1"/>
</dbReference>
<keyword evidence="6 7" id="KW-0804">Transcription</keyword>
<comment type="subcellular location">
    <subcellularLocation>
        <location evidence="7">Cytoplasm</location>
        <location evidence="7">Nucleoid</location>
    </subcellularLocation>
</comment>
<gene>
    <name evidence="7" type="primary">mraZ</name>
    <name evidence="9" type="ORF">A2174_02955</name>
</gene>
<dbReference type="Proteomes" id="UP000177725">
    <property type="component" value="Unassembled WGS sequence"/>
</dbReference>
<dbReference type="GO" id="GO:0009295">
    <property type="term" value="C:nucleoid"/>
    <property type="evidence" value="ECO:0007669"/>
    <property type="project" value="UniProtKB-SubCell"/>
</dbReference>
<evidence type="ECO:0000256" key="4">
    <source>
        <dbReference type="ARBA" id="ARBA00023015"/>
    </source>
</evidence>
<dbReference type="GO" id="GO:0003700">
    <property type="term" value="F:DNA-binding transcription factor activity"/>
    <property type="evidence" value="ECO:0007669"/>
    <property type="project" value="UniProtKB-UniRule"/>
</dbReference>
<feature type="domain" description="SpoVT-AbrB" evidence="8">
    <location>
        <begin position="5"/>
        <end position="47"/>
    </location>
</feature>
<comment type="similarity">
    <text evidence="7">Belongs to the MraZ family.</text>
</comment>
<evidence type="ECO:0000256" key="2">
    <source>
        <dbReference type="ARBA" id="ARBA00022490"/>
    </source>
</evidence>
<dbReference type="AlphaFoldDB" id="A0A1G2F906"/>
<evidence type="ECO:0000259" key="8">
    <source>
        <dbReference type="PROSITE" id="PS51740"/>
    </source>
</evidence>
<evidence type="ECO:0000313" key="10">
    <source>
        <dbReference type="Proteomes" id="UP000177725"/>
    </source>
</evidence>
<keyword evidence="5 7" id="KW-0238">DNA-binding</keyword>
<dbReference type="PANTHER" id="PTHR34701">
    <property type="entry name" value="TRANSCRIPTIONAL REGULATOR MRAZ"/>
    <property type="match status" value="1"/>
</dbReference>
<keyword evidence="9" id="KW-0131">Cell cycle</keyword>
<dbReference type="PROSITE" id="PS51740">
    <property type="entry name" value="SPOVT_ABRB"/>
    <property type="match status" value="2"/>
</dbReference>
<dbReference type="CDD" id="cd16321">
    <property type="entry name" value="MraZ_C"/>
    <property type="match status" value="1"/>
</dbReference>
<feature type="domain" description="SpoVT-AbrB" evidence="8">
    <location>
        <begin position="76"/>
        <end position="119"/>
    </location>
</feature>
<keyword evidence="4 7" id="KW-0805">Transcription regulation</keyword>
<accession>A0A1G2F906</accession>
<keyword evidence="9" id="KW-0132">Cell division</keyword>
<dbReference type="InterPro" id="IPR037914">
    <property type="entry name" value="SpoVT-AbrB_sf"/>
</dbReference>
<dbReference type="HAMAP" id="MF_01008">
    <property type="entry name" value="MraZ"/>
    <property type="match status" value="1"/>
</dbReference>
<name>A0A1G2F906_9BACT</name>
<evidence type="ECO:0000256" key="7">
    <source>
        <dbReference type="HAMAP-Rule" id="MF_01008"/>
    </source>
</evidence>
<dbReference type="InterPro" id="IPR007159">
    <property type="entry name" value="SpoVT-AbrB_dom"/>
</dbReference>
<evidence type="ECO:0000313" key="9">
    <source>
        <dbReference type="EMBL" id="OGZ34565.1"/>
    </source>
</evidence>
<dbReference type="NCBIfam" id="TIGR00242">
    <property type="entry name" value="division/cell wall cluster transcriptional repressor MraZ"/>
    <property type="match status" value="1"/>
</dbReference>
<evidence type="ECO:0000256" key="3">
    <source>
        <dbReference type="ARBA" id="ARBA00022737"/>
    </source>
</evidence>
<protein>
    <recommendedName>
        <fullName evidence="1 7">Transcriptional regulator MraZ</fullName>
    </recommendedName>
</protein>
<comment type="caution">
    <text evidence="9">The sequence shown here is derived from an EMBL/GenBank/DDBJ whole genome shotgun (WGS) entry which is preliminary data.</text>
</comment>
<dbReference type="GO" id="GO:0000976">
    <property type="term" value="F:transcription cis-regulatory region binding"/>
    <property type="evidence" value="ECO:0007669"/>
    <property type="project" value="TreeGrafter"/>
</dbReference>
<sequence length="143" mass="16369">MFIGEYRHTIDQKRRLAIPAKFRAQLGESAVITRGIDNCLVIYPQKEWEAMAEKLGRLPASQLEARGFARIMLAGAMQVEFDQLGRILIPDYLKDYAVLKKEVVVVGIYNRLEIWDAEKWNDYKQRAEKEVGDLASKLGELGI</sequence>
<comment type="subunit">
    <text evidence="7">Forms oligomers.</text>
</comment>
<keyword evidence="2 7" id="KW-0963">Cytoplasm</keyword>
<dbReference type="InterPro" id="IPR038619">
    <property type="entry name" value="MraZ_sf"/>
</dbReference>
<dbReference type="SUPFAM" id="SSF89447">
    <property type="entry name" value="AbrB/MazE/MraZ-like"/>
    <property type="match status" value="1"/>
</dbReference>
<dbReference type="InterPro" id="IPR035644">
    <property type="entry name" value="MraZ_C"/>
</dbReference>
<evidence type="ECO:0000256" key="6">
    <source>
        <dbReference type="ARBA" id="ARBA00023163"/>
    </source>
</evidence>
<organism evidence="9 10">
    <name type="scientific">Candidatus Portnoybacteria bacterium RBG_13_41_18</name>
    <dbReference type="NCBI Taxonomy" id="1801991"/>
    <lineage>
        <taxon>Bacteria</taxon>
        <taxon>Candidatus Portnoyibacteriota</taxon>
    </lineage>
</organism>
<dbReference type="GO" id="GO:0005737">
    <property type="term" value="C:cytoplasm"/>
    <property type="evidence" value="ECO:0007669"/>
    <property type="project" value="UniProtKB-UniRule"/>
</dbReference>
<evidence type="ECO:0000256" key="1">
    <source>
        <dbReference type="ARBA" id="ARBA00013860"/>
    </source>
</evidence>
<evidence type="ECO:0000256" key="5">
    <source>
        <dbReference type="ARBA" id="ARBA00023125"/>
    </source>
</evidence>
<keyword evidence="3" id="KW-0677">Repeat</keyword>
<dbReference type="Pfam" id="PF02381">
    <property type="entry name" value="MraZ"/>
    <property type="match status" value="2"/>
</dbReference>
<proteinExistence type="inferred from homology"/>
<dbReference type="GO" id="GO:2000143">
    <property type="term" value="P:negative regulation of DNA-templated transcription initiation"/>
    <property type="evidence" value="ECO:0007669"/>
    <property type="project" value="TreeGrafter"/>
</dbReference>